<feature type="coiled-coil region" evidence="2">
    <location>
        <begin position="30"/>
        <end position="135"/>
    </location>
</feature>
<dbReference type="GO" id="GO:0005829">
    <property type="term" value="C:cytosol"/>
    <property type="evidence" value="ECO:0007669"/>
    <property type="project" value="TreeGrafter"/>
</dbReference>
<dbReference type="GO" id="GO:0009271">
    <property type="term" value="P:phage shock"/>
    <property type="evidence" value="ECO:0007669"/>
    <property type="project" value="TreeGrafter"/>
</dbReference>
<proteinExistence type="inferred from homology"/>
<keyword evidence="4" id="KW-1185">Reference proteome</keyword>
<evidence type="ECO:0000313" key="4">
    <source>
        <dbReference type="Proteomes" id="UP000197446"/>
    </source>
</evidence>
<evidence type="ECO:0000256" key="2">
    <source>
        <dbReference type="SAM" id="Coils"/>
    </source>
</evidence>
<reference evidence="3 4" key="1">
    <citation type="journal article" date="2007" name="Int. J. Syst. Evol. Microbiol.">
        <title>Description of Pelomonas aquatica sp. nov. and Pelomonas puraquae sp. nov., isolated from industrial and haemodialysis water.</title>
        <authorList>
            <person name="Gomila M."/>
            <person name="Bowien B."/>
            <person name="Falsen E."/>
            <person name="Moore E.R."/>
            <person name="Lalucat J."/>
        </authorList>
    </citation>
    <scope>NUCLEOTIDE SEQUENCE [LARGE SCALE GENOMIC DNA]</scope>
    <source>
        <strain evidence="3 4">CCUG 52769</strain>
    </source>
</reference>
<dbReference type="PANTHER" id="PTHR31088:SF6">
    <property type="entry name" value="PHAGE SHOCK PROTEIN A"/>
    <property type="match status" value="1"/>
</dbReference>
<comment type="similarity">
    <text evidence="1">Belongs to the PspA/Vipp/IM30 family.</text>
</comment>
<dbReference type="EMBL" id="NISI01000010">
    <property type="protein sequence ID" value="OWR02124.1"/>
    <property type="molecule type" value="Genomic_DNA"/>
</dbReference>
<gene>
    <name evidence="3" type="ORF">CDO81_20490</name>
</gene>
<accession>A0A254N319</accession>
<keyword evidence="2" id="KW-0175">Coiled coil</keyword>
<dbReference type="Pfam" id="PF04012">
    <property type="entry name" value="PspA_IM30"/>
    <property type="match status" value="1"/>
</dbReference>
<evidence type="ECO:0008006" key="5">
    <source>
        <dbReference type="Google" id="ProtNLM"/>
    </source>
</evidence>
<comment type="caution">
    <text evidence="3">The sequence shown here is derived from an EMBL/GenBank/DDBJ whole genome shotgun (WGS) entry which is preliminary data.</text>
</comment>
<dbReference type="OrthoDB" id="6649369at2"/>
<protein>
    <recommendedName>
        <fullName evidence="5">Phage shock protein A</fullName>
    </recommendedName>
</protein>
<dbReference type="RefSeq" id="WP_088485100.1">
    <property type="nucleotide sequence ID" value="NZ_NISI01000010.1"/>
</dbReference>
<name>A0A254N319_9BURK</name>
<evidence type="ECO:0000256" key="1">
    <source>
        <dbReference type="ARBA" id="ARBA00043985"/>
    </source>
</evidence>
<evidence type="ECO:0000313" key="3">
    <source>
        <dbReference type="EMBL" id="OWR02124.1"/>
    </source>
</evidence>
<sequence>MAESLKTRVGRVVAGGLHALLDRLEDLNPQAAMEQAVREAEGVIDEVRHELGTVSANRHLAQQQHARLNRSHESLNEQIAQALAAGREDLARAAVARQLDIEAQIPVLETTLADLARQERELQGYTAALLAKRREMHEALAAFRQSRASTGSAAQAAGQSAVEQRLAQMTEAFDRVYQRHTGLDGTQGGSQGGDVDQAARLSELEALVRDHQIAERLARIKAGEA</sequence>
<dbReference type="PANTHER" id="PTHR31088">
    <property type="entry name" value="MEMBRANE-ASSOCIATED PROTEIN VIPP1, CHLOROPLASTIC"/>
    <property type="match status" value="1"/>
</dbReference>
<dbReference type="Proteomes" id="UP000197446">
    <property type="component" value="Unassembled WGS sequence"/>
</dbReference>
<organism evidence="3 4">
    <name type="scientific">Roseateles puraquae</name>
    <dbReference type="NCBI Taxonomy" id="431059"/>
    <lineage>
        <taxon>Bacteria</taxon>
        <taxon>Pseudomonadati</taxon>
        <taxon>Pseudomonadota</taxon>
        <taxon>Betaproteobacteria</taxon>
        <taxon>Burkholderiales</taxon>
        <taxon>Sphaerotilaceae</taxon>
        <taxon>Roseateles</taxon>
    </lineage>
</organism>
<dbReference type="AlphaFoldDB" id="A0A254N319"/>
<dbReference type="InterPro" id="IPR007157">
    <property type="entry name" value="PspA_VIPP1"/>
</dbReference>